<evidence type="ECO:0000313" key="4">
    <source>
        <dbReference type="WBParaSite" id="TCNE_0000422801-mRNA-1"/>
    </source>
</evidence>
<feature type="signal peptide" evidence="1">
    <location>
        <begin position="1"/>
        <end position="24"/>
    </location>
</feature>
<name>A0A183U6V8_TOXCA</name>
<feature type="chain" id="PRO_5044553023" evidence="1">
    <location>
        <begin position="25"/>
        <end position="91"/>
    </location>
</feature>
<keyword evidence="1" id="KW-0732">Signal</keyword>
<reference evidence="2 3" key="2">
    <citation type="submission" date="2018-11" db="EMBL/GenBank/DDBJ databases">
        <authorList>
            <consortium name="Pathogen Informatics"/>
        </authorList>
    </citation>
    <scope>NUCLEOTIDE SEQUENCE [LARGE SCALE GENOMIC DNA]</scope>
</reference>
<dbReference type="WBParaSite" id="TCNE_0000422801-mRNA-1">
    <property type="protein sequence ID" value="TCNE_0000422801-mRNA-1"/>
    <property type="gene ID" value="TCNE_0000422801"/>
</dbReference>
<keyword evidence="3" id="KW-1185">Reference proteome</keyword>
<evidence type="ECO:0000256" key="1">
    <source>
        <dbReference type="SAM" id="SignalP"/>
    </source>
</evidence>
<proteinExistence type="predicted"/>
<accession>A0A183U6V8</accession>
<evidence type="ECO:0000313" key="3">
    <source>
        <dbReference type="Proteomes" id="UP000050794"/>
    </source>
</evidence>
<dbReference type="AlphaFoldDB" id="A0A183U6V8"/>
<gene>
    <name evidence="2" type="ORF">TCNE_LOCUS4229</name>
</gene>
<dbReference type="Proteomes" id="UP000050794">
    <property type="component" value="Unassembled WGS sequence"/>
</dbReference>
<reference evidence="4" key="1">
    <citation type="submission" date="2016-06" db="UniProtKB">
        <authorList>
            <consortium name="WormBaseParasite"/>
        </authorList>
    </citation>
    <scope>IDENTIFICATION</scope>
</reference>
<protein>
    <submittedName>
        <fullName evidence="4">Cadherin domain-containing protein</fullName>
    </submittedName>
</protein>
<dbReference type="EMBL" id="UYWY01006693">
    <property type="protein sequence ID" value="VDM29946.1"/>
    <property type="molecule type" value="Genomic_DNA"/>
</dbReference>
<sequence>MTSSSLAVHLSALLLLVFLIPSNAQTVALTLSEYEAPTPTPFAISLLTDDPGTISSFVVADGNEDGRIPAGIYFRVSQKVGESVPLYFFIP</sequence>
<organism evidence="3 4">
    <name type="scientific">Toxocara canis</name>
    <name type="common">Canine roundworm</name>
    <dbReference type="NCBI Taxonomy" id="6265"/>
    <lineage>
        <taxon>Eukaryota</taxon>
        <taxon>Metazoa</taxon>
        <taxon>Ecdysozoa</taxon>
        <taxon>Nematoda</taxon>
        <taxon>Chromadorea</taxon>
        <taxon>Rhabditida</taxon>
        <taxon>Spirurina</taxon>
        <taxon>Ascaridomorpha</taxon>
        <taxon>Ascaridoidea</taxon>
        <taxon>Toxocaridae</taxon>
        <taxon>Toxocara</taxon>
    </lineage>
</organism>
<evidence type="ECO:0000313" key="2">
    <source>
        <dbReference type="EMBL" id="VDM29946.1"/>
    </source>
</evidence>